<dbReference type="RefSeq" id="WP_149473761.1">
    <property type="nucleotide sequence ID" value="NZ_JAGGMB010000006.1"/>
</dbReference>
<accession>A0A9X0YS72</accession>
<dbReference type="Proteomes" id="UP001138793">
    <property type="component" value="Unassembled WGS sequence"/>
</dbReference>
<feature type="domain" description="DUF7852" evidence="1">
    <location>
        <begin position="47"/>
        <end position="274"/>
    </location>
</feature>
<dbReference type="AlphaFoldDB" id="A0A9X0YS72"/>
<keyword evidence="3" id="KW-1185">Reference proteome</keyword>
<evidence type="ECO:0000259" key="1">
    <source>
        <dbReference type="Pfam" id="PF25250"/>
    </source>
</evidence>
<dbReference type="InterPro" id="IPR057174">
    <property type="entry name" value="DUF7852"/>
</dbReference>
<evidence type="ECO:0000313" key="2">
    <source>
        <dbReference type="EMBL" id="MBP2078008.1"/>
    </source>
</evidence>
<proteinExistence type="predicted"/>
<protein>
    <recommendedName>
        <fullName evidence="1">DUF7852 domain-containing protein</fullName>
    </recommendedName>
</protein>
<dbReference type="OrthoDB" id="2440066at2"/>
<dbReference type="EMBL" id="JAGGMB010000006">
    <property type="protein sequence ID" value="MBP2078008.1"/>
    <property type="molecule type" value="Genomic_DNA"/>
</dbReference>
<sequence length="283" mass="32588">MKFNNNYKVTSRSAPKNTKAIEISNHKDANKNTMLTGSNTSTGNQVQHIKIPFSTYIKVDDFLQQPIFVHTAERSLNFKDQTGMSSDFKTFQLNTSNYYHEQPYGRLVFSNVDAMMNLNKESSKVSKKNNNFQQEITKPFKQNSKLLEGHDILSNTFPFAKFLIPVVLGEYDIDIVLEEDTLVDKGIVKILDASTEVVLTNCKLLPTNFNHSSDQVIRTASNGILFVEGFIQESIEYLPAINWQKLSPREWLKNVYYRVDQKIMVHLKIQLLQLVQFENSHRI</sequence>
<evidence type="ECO:0000313" key="3">
    <source>
        <dbReference type="Proteomes" id="UP001138793"/>
    </source>
</evidence>
<gene>
    <name evidence="2" type="ORF">J2Z64_002263</name>
</gene>
<dbReference type="Pfam" id="PF25250">
    <property type="entry name" value="DUF7852"/>
    <property type="match status" value="1"/>
</dbReference>
<organism evidence="2 3">
    <name type="scientific">Oceanobacillus polygoni</name>
    <dbReference type="NCBI Taxonomy" id="1235259"/>
    <lineage>
        <taxon>Bacteria</taxon>
        <taxon>Bacillati</taxon>
        <taxon>Bacillota</taxon>
        <taxon>Bacilli</taxon>
        <taxon>Bacillales</taxon>
        <taxon>Bacillaceae</taxon>
        <taxon>Oceanobacillus</taxon>
    </lineage>
</organism>
<reference evidence="2" key="1">
    <citation type="submission" date="2021-03" db="EMBL/GenBank/DDBJ databases">
        <title>Genomic Encyclopedia of Type Strains, Phase IV (KMG-IV): sequencing the most valuable type-strain genomes for metagenomic binning, comparative biology and taxonomic classification.</title>
        <authorList>
            <person name="Goeker M."/>
        </authorList>
    </citation>
    <scope>NUCLEOTIDE SEQUENCE</scope>
    <source>
        <strain evidence="2">DSM 107338</strain>
    </source>
</reference>
<comment type="caution">
    <text evidence="2">The sequence shown here is derived from an EMBL/GenBank/DDBJ whole genome shotgun (WGS) entry which is preliminary data.</text>
</comment>
<name>A0A9X0YS72_9BACI</name>
<dbReference type="NCBIfam" id="NF045793">
    <property type="entry name" value="BC_2427_fam"/>
    <property type="match status" value="1"/>
</dbReference>